<dbReference type="EMBL" id="AVBF01000088">
    <property type="protein sequence ID" value="KGP71045.1"/>
    <property type="molecule type" value="Genomic_DNA"/>
</dbReference>
<organism evidence="1 2">
    <name type="scientific">Pontibacillus yanchengensis Y32</name>
    <dbReference type="NCBI Taxonomy" id="1385514"/>
    <lineage>
        <taxon>Bacteria</taxon>
        <taxon>Bacillati</taxon>
        <taxon>Bacillota</taxon>
        <taxon>Bacilli</taxon>
        <taxon>Bacillales</taxon>
        <taxon>Bacillaceae</taxon>
        <taxon>Pontibacillus</taxon>
    </lineage>
</organism>
<dbReference type="Proteomes" id="UP000030147">
    <property type="component" value="Unassembled WGS sequence"/>
</dbReference>
<proteinExistence type="predicted"/>
<protein>
    <submittedName>
        <fullName evidence="1">Uncharacterized protein</fullName>
    </submittedName>
</protein>
<comment type="caution">
    <text evidence="1">The sequence shown here is derived from an EMBL/GenBank/DDBJ whole genome shotgun (WGS) entry which is preliminary data.</text>
</comment>
<dbReference type="RefSeq" id="WP_036824057.1">
    <property type="nucleotide sequence ID" value="NZ_AVBF01000088.1"/>
</dbReference>
<dbReference type="STRING" id="1385514.N782_01605"/>
<accession>A0A0A2TNX8</accession>
<reference evidence="1 2" key="1">
    <citation type="journal article" date="2015" name="Stand. Genomic Sci.">
        <title>High quality draft genome sequence of the moderately halophilic bacterium Pontibacillus yanchengensis Y32(T) and comparison among Pontibacillus genomes.</title>
        <authorList>
            <person name="Huang J."/>
            <person name="Qiao Z.X."/>
            <person name="Tang J.W."/>
            <person name="Wang G."/>
        </authorList>
    </citation>
    <scope>NUCLEOTIDE SEQUENCE [LARGE SCALE GENOMIC DNA]</scope>
    <source>
        <strain evidence="1 2">Y32</strain>
    </source>
</reference>
<evidence type="ECO:0000313" key="1">
    <source>
        <dbReference type="EMBL" id="KGP71045.1"/>
    </source>
</evidence>
<dbReference type="OrthoDB" id="2937157at2"/>
<gene>
    <name evidence="1" type="ORF">N782_01605</name>
</gene>
<sequence length="62" mass="7500">MIGTAVFQSDVNEFFVYEDMELETFTLIKETGTWKCSLVTKRMDYMIPCYFLERDIDWDYGY</sequence>
<name>A0A0A2TNX8_9BACI</name>
<evidence type="ECO:0000313" key="2">
    <source>
        <dbReference type="Proteomes" id="UP000030147"/>
    </source>
</evidence>
<keyword evidence="2" id="KW-1185">Reference proteome</keyword>
<dbReference type="AlphaFoldDB" id="A0A0A2TNX8"/>